<keyword evidence="3" id="KW-0966">Cell projection</keyword>
<dbReference type="PANTHER" id="PTHR37533">
    <property type="entry name" value="FLAGELLAR HOOK-LENGTH CONTROL PROTEIN"/>
    <property type="match status" value="1"/>
</dbReference>
<sequence>MRTDSNTVLSLTPSVPPKKAPFAKSSSANGAAFASDFNRAKEPKVSHESSGKAVSSAAKASSSASLDESTSVDKNSTSVRAKGGEAESALPASEKAMTSSAVSEKSGNNLQRDGEGLPAQDGLVDKVAVGADGGEESAMLTFAGLSQEQASSEELKSSVALKSSPEQASALLSDTESGTATLLPSEAAAQGAGPSAMSSAAVAGTGVLGLDTIKQTLSGHANKADGPTSKTSITDEAVIDLSAQGEDGELSWVLSQMDSSAAKAAQASVTPELVPDAVKAAAGVAVGVLAGVTNKEGQSQAVPSALLGSAAVSDEVNAESAEALLGEDGGLLEDGVLLNEPIELRKKDQEAMMGRMAAQIDGGMADDNVSGGLNSALHGSQAGRAALGATAVNVAAQNPPPNLAMNLPPTHPGWAGEMTQKVAWVARDGGHTAHIRLDPPELGSLTVKISVDSDSNAQVSFVAATPQARDLLEAQMGRLREMLAQQGMDLSRAEVDVSQQDASGAQERGNYRNNAANQEGVAANDELDDELIDSNMSYVSATGVDYYA</sequence>
<dbReference type="RefSeq" id="WP_168822586.1">
    <property type="nucleotide sequence ID" value="NZ_CP073013.1"/>
</dbReference>
<dbReference type="Pfam" id="PF02120">
    <property type="entry name" value="Flg_hook"/>
    <property type="match status" value="1"/>
</dbReference>
<name>A0A847QZN7_9GAMM</name>
<evidence type="ECO:0000256" key="1">
    <source>
        <dbReference type="SAM" id="MobiDB-lite"/>
    </source>
</evidence>
<feature type="compositionally biased region" description="Polar residues" evidence="1">
    <location>
        <begin position="66"/>
        <end position="79"/>
    </location>
</feature>
<dbReference type="InterPro" id="IPR021136">
    <property type="entry name" value="Flagellar_hook_control-like_C"/>
</dbReference>
<dbReference type="AlphaFoldDB" id="A0A847QZN7"/>
<evidence type="ECO:0000313" key="4">
    <source>
        <dbReference type="Proteomes" id="UP000586067"/>
    </source>
</evidence>
<dbReference type="PANTHER" id="PTHR37533:SF2">
    <property type="entry name" value="FLAGELLAR HOOK-LENGTH CONTROL PROTEIN"/>
    <property type="match status" value="1"/>
</dbReference>
<feature type="compositionally biased region" description="Polar residues" evidence="1">
    <location>
        <begin position="1"/>
        <end position="13"/>
    </location>
</feature>
<feature type="domain" description="Flagellar hook-length control protein-like C-terminal" evidence="2">
    <location>
        <begin position="420"/>
        <end position="501"/>
    </location>
</feature>
<evidence type="ECO:0000313" key="3">
    <source>
        <dbReference type="EMBL" id="NLQ16541.1"/>
    </source>
</evidence>
<gene>
    <name evidence="3" type="ORF">HGG82_02745</name>
</gene>
<organism evidence="3 4">
    <name type="scientific">Marinomonas profundi</name>
    <dbReference type="NCBI Taxonomy" id="2726122"/>
    <lineage>
        <taxon>Bacteria</taxon>
        <taxon>Pseudomonadati</taxon>
        <taxon>Pseudomonadota</taxon>
        <taxon>Gammaproteobacteria</taxon>
        <taxon>Oceanospirillales</taxon>
        <taxon>Oceanospirillaceae</taxon>
        <taxon>Marinomonas</taxon>
    </lineage>
</organism>
<comment type="caution">
    <text evidence="3">The sequence shown here is derived from an EMBL/GenBank/DDBJ whole genome shotgun (WGS) entry which is preliminary data.</text>
</comment>
<dbReference type="EMBL" id="JABAEK010000002">
    <property type="protein sequence ID" value="NLQ16541.1"/>
    <property type="molecule type" value="Genomic_DNA"/>
</dbReference>
<keyword evidence="3" id="KW-0282">Flagellum</keyword>
<feature type="region of interest" description="Disordered" evidence="1">
    <location>
        <begin position="491"/>
        <end position="524"/>
    </location>
</feature>
<proteinExistence type="predicted"/>
<reference evidence="3 4" key="1">
    <citation type="submission" date="2020-04" db="EMBL/GenBank/DDBJ databases">
        <title>Marinomonas sp. M1K-6 isolated from the deep seawater of the Mariana Trench.</title>
        <authorList>
            <person name="Li Y."/>
        </authorList>
    </citation>
    <scope>NUCLEOTIDE SEQUENCE [LARGE SCALE GENOMIC DNA]</scope>
    <source>
        <strain evidence="3 4">M1K-6</strain>
    </source>
</reference>
<protein>
    <submittedName>
        <fullName evidence="3">Flagellar hook-length control protein FliK</fullName>
    </submittedName>
</protein>
<feature type="compositionally biased region" description="Polar residues" evidence="1">
    <location>
        <begin position="96"/>
        <end position="111"/>
    </location>
</feature>
<keyword evidence="4" id="KW-1185">Reference proteome</keyword>
<feature type="compositionally biased region" description="Low complexity" evidence="1">
    <location>
        <begin position="51"/>
        <end position="65"/>
    </location>
</feature>
<keyword evidence="3" id="KW-0969">Cilium</keyword>
<dbReference type="InterPro" id="IPR038610">
    <property type="entry name" value="FliK-like_C_sf"/>
</dbReference>
<accession>A0A847QZN7</accession>
<dbReference type="Proteomes" id="UP000586067">
    <property type="component" value="Unassembled WGS sequence"/>
</dbReference>
<dbReference type="Gene3D" id="3.30.750.140">
    <property type="match status" value="1"/>
</dbReference>
<dbReference type="CDD" id="cd17470">
    <property type="entry name" value="T3SS_Flik_C"/>
    <property type="match status" value="1"/>
</dbReference>
<feature type="compositionally biased region" description="Basic and acidic residues" evidence="1">
    <location>
        <begin position="38"/>
        <end position="50"/>
    </location>
</feature>
<evidence type="ECO:0000259" key="2">
    <source>
        <dbReference type="Pfam" id="PF02120"/>
    </source>
</evidence>
<feature type="region of interest" description="Disordered" evidence="1">
    <location>
        <begin position="1"/>
        <end position="123"/>
    </location>
</feature>
<dbReference type="InterPro" id="IPR052563">
    <property type="entry name" value="FliK"/>
</dbReference>